<dbReference type="SUPFAM" id="SSF47413">
    <property type="entry name" value="lambda repressor-like DNA-binding domains"/>
    <property type="match status" value="1"/>
</dbReference>
<dbReference type="PROSITE" id="PS50943">
    <property type="entry name" value="HTH_CROC1"/>
    <property type="match status" value="1"/>
</dbReference>
<protein>
    <submittedName>
        <fullName evidence="2">Helix-turn-helix transcriptional regulator</fullName>
    </submittedName>
</protein>
<reference evidence="2 3" key="1">
    <citation type="submission" date="2023-11" db="EMBL/GenBank/DDBJ databases">
        <title>Peredibacter starrii A3.12.</title>
        <authorList>
            <person name="Mitchell R.J."/>
        </authorList>
    </citation>
    <scope>NUCLEOTIDE SEQUENCE [LARGE SCALE GENOMIC DNA]</scope>
    <source>
        <strain evidence="2 3">A3.12</strain>
    </source>
</reference>
<dbReference type="RefSeq" id="WP_321399786.1">
    <property type="nucleotide sequence ID" value="NZ_CP139487.1"/>
</dbReference>
<dbReference type="Gene3D" id="1.10.260.40">
    <property type="entry name" value="lambda repressor-like DNA-binding domains"/>
    <property type="match status" value="1"/>
</dbReference>
<dbReference type="CDD" id="cd00093">
    <property type="entry name" value="HTH_XRE"/>
    <property type="match status" value="1"/>
</dbReference>
<dbReference type="InterPro" id="IPR001387">
    <property type="entry name" value="Cro/C1-type_HTH"/>
</dbReference>
<organism evidence="2 3">
    <name type="scientific">Peredibacter starrii</name>
    <dbReference type="NCBI Taxonomy" id="28202"/>
    <lineage>
        <taxon>Bacteria</taxon>
        <taxon>Pseudomonadati</taxon>
        <taxon>Bdellovibrionota</taxon>
        <taxon>Bacteriovoracia</taxon>
        <taxon>Bacteriovoracales</taxon>
        <taxon>Bacteriovoracaceae</taxon>
        <taxon>Peredibacter</taxon>
    </lineage>
</organism>
<dbReference type="AlphaFoldDB" id="A0AAX4HVL7"/>
<name>A0AAX4HVL7_9BACT</name>
<dbReference type="EMBL" id="CP139487">
    <property type="protein sequence ID" value="WPU67014.1"/>
    <property type="molecule type" value="Genomic_DNA"/>
</dbReference>
<feature type="domain" description="HTH cro/C1-type" evidence="1">
    <location>
        <begin position="48"/>
        <end position="100"/>
    </location>
</feature>
<evidence type="ECO:0000313" key="3">
    <source>
        <dbReference type="Proteomes" id="UP001324634"/>
    </source>
</evidence>
<proteinExistence type="predicted"/>
<dbReference type="Proteomes" id="UP001324634">
    <property type="component" value="Chromosome"/>
</dbReference>
<dbReference type="GO" id="GO:0003677">
    <property type="term" value="F:DNA binding"/>
    <property type="evidence" value="ECO:0007669"/>
    <property type="project" value="InterPro"/>
</dbReference>
<sequence>MKTKAKAKTKVGTTYEPDFFAHAKKVMGSRAYTKAVTAGREEAINLKLKMAREKIGLTQSGLKGLTQPEVSKIESRQDVKISTLEKYAKGLGMKVEINLIPNDEDSTKAITIYC</sequence>
<dbReference type="KEGG" id="psti:SOO65_09645"/>
<accession>A0AAX4HVL7</accession>
<gene>
    <name evidence="2" type="ORF">SOO65_09645</name>
</gene>
<evidence type="ECO:0000259" key="1">
    <source>
        <dbReference type="PROSITE" id="PS50943"/>
    </source>
</evidence>
<evidence type="ECO:0000313" key="2">
    <source>
        <dbReference type="EMBL" id="WPU67014.1"/>
    </source>
</evidence>
<dbReference type="InterPro" id="IPR010982">
    <property type="entry name" value="Lambda_DNA-bd_dom_sf"/>
</dbReference>
<keyword evidence="3" id="KW-1185">Reference proteome</keyword>
<dbReference type="Pfam" id="PF01381">
    <property type="entry name" value="HTH_3"/>
    <property type="match status" value="1"/>
</dbReference>